<feature type="transmembrane region" description="Helical" evidence="1">
    <location>
        <begin position="7"/>
        <end position="25"/>
    </location>
</feature>
<dbReference type="EMBL" id="FO681348">
    <property type="protein sequence ID" value="CCV65881.1"/>
    <property type="molecule type" value="Genomic_DNA"/>
</dbReference>
<dbReference type="HOGENOM" id="CLU_1017895_0_0_14"/>
<feature type="transmembrane region" description="Helical" evidence="1">
    <location>
        <begin position="151"/>
        <end position="171"/>
    </location>
</feature>
<dbReference type="AlphaFoldDB" id="U4KNM8"/>
<evidence type="ECO:0000256" key="1">
    <source>
        <dbReference type="SAM" id="Phobius"/>
    </source>
</evidence>
<feature type="transmembrane region" description="Helical" evidence="1">
    <location>
        <begin position="60"/>
        <end position="78"/>
    </location>
</feature>
<keyword evidence="1" id="KW-1133">Transmembrane helix</keyword>
<feature type="transmembrane region" description="Helical" evidence="1">
    <location>
        <begin position="237"/>
        <end position="265"/>
    </location>
</feature>
<dbReference type="OrthoDB" id="384607at2"/>
<proteinExistence type="predicted"/>
<organism evidence="2 3">
    <name type="scientific">Acholeplasma brassicae</name>
    <dbReference type="NCBI Taxonomy" id="61635"/>
    <lineage>
        <taxon>Bacteria</taxon>
        <taxon>Bacillati</taxon>
        <taxon>Mycoplasmatota</taxon>
        <taxon>Mollicutes</taxon>
        <taxon>Acholeplasmatales</taxon>
        <taxon>Acholeplasmataceae</taxon>
        <taxon>Acholeplasma</taxon>
    </lineage>
</organism>
<reference evidence="2 3" key="1">
    <citation type="journal article" date="2013" name="J. Mol. Microbiol. Biotechnol.">
        <title>Analysis of the Complete Genomes of Acholeplasma brassicae , A. palmae and A. laidlawii and Their Comparison to the Obligate Parasites from ' Candidatus Phytoplasma'.</title>
        <authorList>
            <person name="Kube M."/>
            <person name="Siewert C."/>
            <person name="Migdoll A.M."/>
            <person name="Duduk B."/>
            <person name="Holz S."/>
            <person name="Rabus R."/>
            <person name="Seemuller E."/>
            <person name="Mitrovic J."/>
            <person name="Muller I."/>
            <person name="Buttner C."/>
            <person name="Reinhardt R."/>
        </authorList>
    </citation>
    <scope>NUCLEOTIDE SEQUENCE [LARGE SCALE GENOMIC DNA]</scope>
    <source>
        <strain evidence="3">0502</strain>
    </source>
</reference>
<sequence length="273" mass="30022">MKEKKVVDMILMSSFSAIVIMLALVPNIGYITFIPGFASLTIIHIPVIIGLMVLGFKQSVGLFTLFGVTSFVVALWRPGGPVDYAFQNPLISILPRVIVGFISYGAMVFLKKLMTIKTYGSTLIFMTVSLVTVLFLYFAGRGLSLQLGWNLNVVTPIMLVISVLVIGVYYFQIEKRKDEEIVYVPATFILSSMIHSLIVLTFLATITVKLPVYDDSQNIIQMVSQTVPEYFGTTGSALIYGSLGTSSLIEALLAVIIGTPIVIALKNYQKRDI</sequence>
<evidence type="ECO:0000313" key="3">
    <source>
        <dbReference type="Proteomes" id="UP000032737"/>
    </source>
</evidence>
<dbReference type="KEGG" id="abra:BN85308600"/>
<keyword evidence="3" id="KW-1185">Reference proteome</keyword>
<accession>U4KNM8</accession>
<feature type="transmembrane region" description="Helical" evidence="1">
    <location>
        <begin position="90"/>
        <end position="110"/>
    </location>
</feature>
<keyword evidence="1" id="KW-0812">Transmembrane</keyword>
<dbReference type="RefSeq" id="WP_030004743.1">
    <property type="nucleotide sequence ID" value="NC_022549.1"/>
</dbReference>
<dbReference type="STRING" id="61635.BN85308600"/>
<keyword evidence="1" id="KW-0472">Membrane</keyword>
<feature type="transmembrane region" description="Helical" evidence="1">
    <location>
        <begin position="31"/>
        <end position="53"/>
    </location>
</feature>
<name>U4KNM8_9MOLU</name>
<dbReference type="Gene3D" id="1.10.1760.20">
    <property type="match status" value="1"/>
</dbReference>
<feature type="transmembrane region" description="Helical" evidence="1">
    <location>
        <begin position="183"/>
        <end position="206"/>
    </location>
</feature>
<dbReference type="Proteomes" id="UP000032737">
    <property type="component" value="Chromosome"/>
</dbReference>
<gene>
    <name evidence="2" type="ORF">BN85308600</name>
</gene>
<feature type="transmembrane region" description="Helical" evidence="1">
    <location>
        <begin position="122"/>
        <end position="139"/>
    </location>
</feature>
<evidence type="ECO:0000313" key="2">
    <source>
        <dbReference type="EMBL" id="CCV65881.1"/>
    </source>
</evidence>
<protein>
    <submittedName>
        <fullName evidence="2">Integral membrane protein</fullName>
    </submittedName>
</protein>